<evidence type="ECO:0000256" key="3">
    <source>
        <dbReference type="ARBA" id="ARBA00022525"/>
    </source>
</evidence>
<accession>A0A922JCR9</accession>
<dbReference type="PANTHER" id="PTHR33136">
    <property type="entry name" value="RAPID ALKALINIZATION FACTOR-LIKE"/>
    <property type="match status" value="1"/>
</dbReference>
<evidence type="ECO:0000256" key="6">
    <source>
        <dbReference type="ARBA" id="ARBA00023157"/>
    </source>
</evidence>
<protein>
    <submittedName>
        <fullName evidence="7">Uncharacterized protein</fullName>
    </submittedName>
</protein>
<comment type="subcellular location">
    <subcellularLocation>
        <location evidence="1">Secreted</location>
    </subcellularLocation>
</comment>
<evidence type="ECO:0000256" key="1">
    <source>
        <dbReference type="ARBA" id="ARBA00004613"/>
    </source>
</evidence>
<dbReference type="GO" id="GO:0009506">
    <property type="term" value="C:plasmodesma"/>
    <property type="evidence" value="ECO:0007669"/>
    <property type="project" value="TreeGrafter"/>
</dbReference>
<evidence type="ECO:0000313" key="7">
    <source>
        <dbReference type="EMBL" id="KAG6702218.1"/>
    </source>
</evidence>
<evidence type="ECO:0000256" key="2">
    <source>
        <dbReference type="ARBA" id="ARBA00009178"/>
    </source>
</evidence>
<dbReference type="Proteomes" id="UP000811246">
    <property type="component" value="Chromosome 7"/>
</dbReference>
<organism evidence="7 8">
    <name type="scientific">Carya illinoinensis</name>
    <name type="common">Pecan</name>
    <dbReference type="NCBI Taxonomy" id="32201"/>
    <lineage>
        <taxon>Eukaryota</taxon>
        <taxon>Viridiplantae</taxon>
        <taxon>Streptophyta</taxon>
        <taxon>Embryophyta</taxon>
        <taxon>Tracheophyta</taxon>
        <taxon>Spermatophyta</taxon>
        <taxon>Magnoliopsida</taxon>
        <taxon>eudicotyledons</taxon>
        <taxon>Gunneridae</taxon>
        <taxon>Pentapetalae</taxon>
        <taxon>rosids</taxon>
        <taxon>fabids</taxon>
        <taxon>Fagales</taxon>
        <taxon>Juglandaceae</taxon>
        <taxon>Carya</taxon>
    </lineage>
</organism>
<name>A0A922JCR9_CARIL</name>
<gene>
    <name evidence="7" type="ORF">I3842_07G021800</name>
</gene>
<proteinExistence type="inferred from homology"/>
<dbReference type="AlphaFoldDB" id="A0A922JCR9"/>
<keyword evidence="6" id="KW-1015">Disulfide bond</keyword>
<keyword evidence="5" id="KW-0732">Signal</keyword>
<dbReference type="PANTHER" id="PTHR33136:SF107">
    <property type="entry name" value="RAPID ALKALINIZATION FACTOR"/>
    <property type="match status" value="1"/>
</dbReference>
<evidence type="ECO:0000256" key="5">
    <source>
        <dbReference type="ARBA" id="ARBA00022729"/>
    </source>
</evidence>
<dbReference type="GO" id="GO:0019722">
    <property type="term" value="P:calcium-mediated signaling"/>
    <property type="evidence" value="ECO:0007669"/>
    <property type="project" value="TreeGrafter"/>
</dbReference>
<dbReference type="InterPro" id="IPR008801">
    <property type="entry name" value="RALF"/>
</dbReference>
<comment type="similarity">
    <text evidence="2">Belongs to the plant rapid alkalinization factor (RALF) family.</text>
</comment>
<dbReference type="GO" id="GO:0005179">
    <property type="term" value="F:hormone activity"/>
    <property type="evidence" value="ECO:0007669"/>
    <property type="project" value="UniProtKB-KW"/>
</dbReference>
<comment type="caution">
    <text evidence="7">The sequence shown here is derived from an EMBL/GenBank/DDBJ whole genome shotgun (WGS) entry which is preliminary data.</text>
</comment>
<reference evidence="7" key="1">
    <citation type="submission" date="2021-01" db="EMBL/GenBank/DDBJ databases">
        <authorList>
            <person name="Lovell J.T."/>
            <person name="Bentley N."/>
            <person name="Bhattarai G."/>
            <person name="Jenkins J.W."/>
            <person name="Sreedasyam A."/>
            <person name="Alarcon Y."/>
            <person name="Bock C."/>
            <person name="Boston L."/>
            <person name="Carlson J."/>
            <person name="Cervantes K."/>
            <person name="Clermont K."/>
            <person name="Krom N."/>
            <person name="Kubenka K."/>
            <person name="Mamidi S."/>
            <person name="Mattison C."/>
            <person name="Monteros M."/>
            <person name="Pisani C."/>
            <person name="Plott C."/>
            <person name="Rajasekar S."/>
            <person name="Rhein H.S."/>
            <person name="Rohla C."/>
            <person name="Song M."/>
            <person name="Hilaire R.S."/>
            <person name="Shu S."/>
            <person name="Wells L."/>
            <person name="Wang X."/>
            <person name="Webber J."/>
            <person name="Heerema R.J."/>
            <person name="Klein P."/>
            <person name="Conner P."/>
            <person name="Grauke L."/>
            <person name="Grimwood J."/>
            <person name="Schmutz J."/>
            <person name="Randall J.J."/>
        </authorList>
    </citation>
    <scope>NUCLEOTIDE SEQUENCE</scope>
    <source>
        <tissue evidence="7">Leaf</tissue>
    </source>
</reference>
<evidence type="ECO:0000256" key="4">
    <source>
        <dbReference type="ARBA" id="ARBA00022702"/>
    </source>
</evidence>
<keyword evidence="3" id="KW-0964">Secreted</keyword>
<evidence type="ECO:0000313" key="8">
    <source>
        <dbReference type="Proteomes" id="UP000811246"/>
    </source>
</evidence>
<sequence length="148" mass="16194">MNPERRRSSTESIVSKTMSRIFHTSAVLGICALVLVLSLSHTVHSGRPQHRMGWMPIGSTCKGTKSECLTGGEVKLDSGIIIRRILVGTIGYRALHKGDKVACSRRSNGTLSSYQICQGHGQANPYRRGCCSITRCRGGPGRFHPLWT</sequence>
<keyword evidence="4" id="KW-0372">Hormone</keyword>
<dbReference type="Pfam" id="PF05498">
    <property type="entry name" value="RALF"/>
    <property type="match status" value="1"/>
</dbReference>
<dbReference type="GO" id="GO:0005576">
    <property type="term" value="C:extracellular region"/>
    <property type="evidence" value="ECO:0007669"/>
    <property type="project" value="UniProtKB-SubCell"/>
</dbReference>
<dbReference type="GO" id="GO:0040008">
    <property type="term" value="P:regulation of growth"/>
    <property type="evidence" value="ECO:0007669"/>
    <property type="project" value="UniProtKB-ARBA"/>
</dbReference>
<dbReference type="EMBL" id="CM031831">
    <property type="protein sequence ID" value="KAG6702218.1"/>
    <property type="molecule type" value="Genomic_DNA"/>
</dbReference>